<keyword evidence="1" id="KW-0812">Transmembrane</keyword>
<evidence type="ECO:0000313" key="3">
    <source>
        <dbReference type="Proteomes" id="UP000004621"/>
    </source>
</evidence>
<protein>
    <recommendedName>
        <fullName evidence="4">Undecaprenyl-diphosphatase</fullName>
    </recommendedName>
</protein>
<dbReference type="Proteomes" id="UP000004621">
    <property type="component" value="Unassembled WGS sequence"/>
</dbReference>
<keyword evidence="1" id="KW-0472">Membrane</keyword>
<dbReference type="EMBL" id="ACEO02000017">
    <property type="protein sequence ID" value="EFC51008.1"/>
    <property type="molecule type" value="Genomic_DNA"/>
</dbReference>
<accession>A0A9W5MYB5</accession>
<organism evidence="2 3">
    <name type="scientific">Neisseria subflava NJ9703</name>
    <dbReference type="NCBI Taxonomy" id="546268"/>
    <lineage>
        <taxon>Bacteria</taxon>
        <taxon>Pseudomonadati</taxon>
        <taxon>Pseudomonadota</taxon>
        <taxon>Betaproteobacteria</taxon>
        <taxon>Neisseriales</taxon>
        <taxon>Neisseriaceae</taxon>
        <taxon>Neisseria</taxon>
    </lineage>
</organism>
<reference evidence="2 3" key="1">
    <citation type="submission" date="2010-01" db="EMBL/GenBank/DDBJ databases">
        <authorList>
            <person name="Weinstock G."/>
            <person name="Sodergren E."/>
            <person name="Clifton S."/>
            <person name="Fulton L."/>
            <person name="Fulton B."/>
            <person name="Courtney L."/>
            <person name="Fronick C."/>
            <person name="Harrison M."/>
            <person name="Strong C."/>
            <person name="Farmer C."/>
            <person name="Delahaunty K."/>
            <person name="Markovic C."/>
            <person name="Hall O."/>
            <person name="Minx P."/>
            <person name="Tomlinson C."/>
            <person name="Mitreva M."/>
            <person name="Nelson J."/>
            <person name="Hou S."/>
            <person name="Wollam A."/>
            <person name="Pepin K.H."/>
            <person name="Johnson M."/>
            <person name="Bhonagiri V."/>
            <person name="Nash W.E."/>
            <person name="Warren W."/>
            <person name="Chinwalla A."/>
            <person name="Mardis E.R."/>
            <person name="Wilson R.K."/>
        </authorList>
    </citation>
    <scope>NUCLEOTIDE SEQUENCE [LARGE SCALE GENOMIC DNA]</scope>
    <source>
        <strain evidence="2 3">NJ9703</strain>
    </source>
</reference>
<evidence type="ECO:0000256" key="1">
    <source>
        <dbReference type="SAM" id="Phobius"/>
    </source>
</evidence>
<name>A0A9W5MYB5_NEISU</name>
<proteinExistence type="predicted"/>
<keyword evidence="1" id="KW-1133">Transmembrane helix</keyword>
<feature type="transmembrane region" description="Helical" evidence="1">
    <location>
        <begin position="12"/>
        <end position="35"/>
    </location>
</feature>
<dbReference type="AlphaFoldDB" id="A0A9W5MYB5"/>
<evidence type="ECO:0008006" key="4">
    <source>
        <dbReference type="Google" id="ProtNLM"/>
    </source>
</evidence>
<evidence type="ECO:0000313" key="2">
    <source>
        <dbReference type="EMBL" id="EFC51008.1"/>
    </source>
</evidence>
<gene>
    <name evidence="2" type="ORF">NEISUBOT_05538</name>
</gene>
<sequence length="37" mass="4417">MLKFISSKNYVPFAYYRIVFGGLILLTWMLGWVSWSE</sequence>
<comment type="caution">
    <text evidence="2">The sequence shown here is derived from an EMBL/GenBank/DDBJ whole genome shotgun (WGS) entry which is preliminary data.</text>
</comment>